<gene>
    <name evidence="1" type="ORF">CC1G_15388</name>
</gene>
<evidence type="ECO:0000313" key="2">
    <source>
        <dbReference type="Proteomes" id="UP000001861"/>
    </source>
</evidence>
<dbReference type="AlphaFoldDB" id="D6RQR8"/>
<accession>D6RQR8</accession>
<dbReference type="KEGG" id="cci:CC1G_15388"/>
<keyword evidence="2" id="KW-1185">Reference proteome</keyword>
<evidence type="ECO:0000313" key="1">
    <source>
        <dbReference type="EMBL" id="EFI26616.1"/>
    </source>
</evidence>
<dbReference type="VEuPathDB" id="FungiDB:CC1G_15388"/>
<dbReference type="InParanoid" id="D6RQR8"/>
<dbReference type="GeneID" id="9380059"/>
<proteinExistence type="predicted"/>
<dbReference type="HOGENOM" id="CLU_2654411_0_0_1"/>
<protein>
    <submittedName>
        <fullName evidence="1">Uncharacterized protein</fullName>
    </submittedName>
</protein>
<dbReference type="Proteomes" id="UP000001861">
    <property type="component" value="Unassembled WGS sequence"/>
</dbReference>
<comment type="caution">
    <text evidence="1">The sequence shown here is derived from an EMBL/GenBank/DDBJ whole genome shotgun (WGS) entry which is preliminary data.</text>
</comment>
<reference evidence="1 2" key="1">
    <citation type="journal article" date="2010" name="Proc. Natl. Acad. Sci. U.S.A.">
        <title>Insights into evolution of multicellular fungi from the assembled chromosomes of the mushroom Coprinopsis cinerea (Coprinus cinereus).</title>
        <authorList>
            <person name="Stajich J.E."/>
            <person name="Wilke S.K."/>
            <person name="Ahren D."/>
            <person name="Au C.H."/>
            <person name="Birren B.W."/>
            <person name="Borodovsky M."/>
            <person name="Burns C."/>
            <person name="Canback B."/>
            <person name="Casselton L.A."/>
            <person name="Cheng C.K."/>
            <person name="Deng J."/>
            <person name="Dietrich F.S."/>
            <person name="Fargo D.C."/>
            <person name="Farman M.L."/>
            <person name="Gathman A.C."/>
            <person name="Goldberg J."/>
            <person name="Guigo R."/>
            <person name="Hoegger P.J."/>
            <person name="Hooker J.B."/>
            <person name="Huggins A."/>
            <person name="James T.Y."/>
            <person name="Kamada T."/>
            <person name="Kilaru S."/>
            <person name="Kodira C."/>
            <person name="Kues U."/>
            <person name="Kupfer D."/>
            <person name="Kwan H.S."/>
            <person name="Lomsadze A."/>
            <person name="Li W."/>
            <person name="Lilly W.W."/>
            <person name="Ma L.J."/>
            <person name="Mackey A.J."/>
            <person name="Manning G."/>
            <person name="Martin F."/>
            <person name="Muraguchi H."/>
            <person name="Natvig D.O."/>
            <person name="Palmerini H."/>
            <person name="Ramesh M.A."/>
            <person name="Rehmeyer C.J."/>
            <person name="Roe B.A."/>
            <person name="Shenoy N."/>
            <person name="Stanke M."/>
            <person name="Ter-Hovhannisyan V."/>
            <person name="Tunlid A."/>
            <person name="Velagapudi R."/>
            <person name="Vision T.J."/>
            <person name="Zeng Q."/>
            <person name="Zolan M.E."/>
            <person name="Pukkila P.J."/>
        </authorList>
    </citation>
    <scope>NUCLEOTIDE SEQUENCE [LARGE SCALE GENOMIC DNA]</scope>
    <source>
        <strain evidence="2">Okayama-7 / 130 / ATCC MYA-4618 / FGSC 9003</strain>
    </source>
</reference>
<name>D6RQR8_COPC7</name>
<sequence>MSERWSWLAPGQSKFRSILRWWAVWKKQIAKRQAASWYRCGNASDQFHHTWVFRFVKRAEGVDETRLLKLEASDGA</sequence>
<dbReference type="EMBL" id="AACS02000012">
    <property type="protein sequence ID" value="EFI26616.1"/>
    <property type="molecule type" value="Genomic_DNA"/>
</dbReference>
<organism evidence="1 2">
    <name type="scientific">Coprinopsis cinerea (strain Okayama-7 / 130 / ATCC MYA-4618 / FGSC 9003)</name>
    <name type="common">Inky cap fungus</name>
    <name type="synonym">Hormographiella aspergillata</name>
    <dbReference type="NCBI Taxonomy" id="240176"/>
    <lineage>
        <taxon>Eukaryota</taxon>
        <taxon>Fungi</taxon>
        <taxon>Dikarya</taxon>
        <taxon>Basidiomycota</taxon>
        <taxon>Agaricomycotina</taxon>
        <taxon>Agaricomycetes</taxon>
        <taxon>Agaricomycetidae</taxon>
        <taxon>Agaricales</taxon>
        <taxon>Agaricineae</taxon>
        <taxon>Psathyrellaceae</taxon>
        <taxon>Coprinopsis</taxon>
    </lineage>
</organism>
<dbReference type="RefSeq" id="XP_002910110.1">
    <property type="nucleotide sequence ID" value="XM_002910064.1"/>
</dbReference>